<keyword evidence="1" id="KW-0812">Transmembrane</keyword>
<feature type="domain" description="Cation-transporting P-type ATPase C-terminal" evidence="2">
    <location>
        <begin position="2"/>
        <end position="129"/>
    </location>
</feature>
<dbReference type="InterPro" id="IPR006068">
    <property type="entry name" value="ATPase_P-typ_cation-transptr_C"/>
</dbReference>
<gene>
    <name evidence="3" type="ORF">SAMN05421642_107240</name>
</gene>
<evidence type="ECO:0000256" key="1">
    <source>
        <dbReference type="SAM" id="Phobius"/>
    </source>
</evidence>
<dbReference type="Proteomes" id="UP000198327">
    <property type="component" value="Unassembled WGS sequence"/>
</dbReference>
<evidence type="ECO:0000259" key="2">
    <source>
        <dbReference type="Pfam" id="PF00689"/>
    </source>
</evidence>
<dbReference type="Gene3D" id="1.20.1110.10">
    <property type="entry name" value="Calcium-transporting ATPase, transmembrane domain"/>
    <property type="match status" value="1"/>
</dbReference>
<keyword evidence="1" id="KW-1133">Transmembrane helix</keyword>
<feature type="transmembrane region" description="Helical" evidence="1">
    <location>
        <begin position="107"/>
        <end position="124"/>
    </location>
</feature>
<dbReference type="InterPro" id="IPR023298">
    <property type="entry name" value="ATPase_P-typ_TM_dom_sf"/>
</dbReference>
<keyword evidence="1" id="KW-0472">Membrane</keyword>
<feature type="transmembrane region" description="Helical" evidence="1">
    <location>
        <begin position="73"/>
        <end position="95"/>
    </location>
</feature>
<sequence length="154" mass="16322">MPITNRTAFVQWSVYGVLQFAVTLAAMLLAPGDMSTTEASVPMTMAFVVLSLGSIFAGLVMRRDPESGLTSPILTALKILSIPLVVTVFAVEAGFLQDLLMTTSLTGGQWLACIGWSLIVPVVVEADKAVRRRLHSVPSAPTAPIATVAPQRAQ</sequence>
<evidence type="ECO:0000313" key="3">
    <source>
        <dbReference type="EMBL" id="SNS97419.1"/>
    </source>
</evidence>
<feature type="transmembrane region" description="Helical" evidence="1">
    <location>
        <begin position="42"/>
        <end position="61"/>
    </location>
</feature>
<proteinExistence type="predicted"/>
<protein>
    <submittedName>
        <fullName evidence="3">Ca2+-transporting ATPase</fullName>
    </submittedName>
</protein>
<dbReference type="EMBL" id="FZOW01000007">
    <property type="protein sequence ID" value="SNS97419.1"/>
    <property type="molecule type" value="Genomic_DNA"/>
</dbReference>
<reference evidence="4" key="1">
    <citation type="submission" date="2017-06" db="EMBL/GenBank/DDBJ databases">
        <authorList>
            <person name="Varghese N."/>
            <person name="Submissions S."/>
        </authorList>
    </citation>
    <scope>NUCLEOTIDE SEQUENCE [LARGE SCALE GENOMIC DNA]</scope>
    <source>
        <strain evidence="4">JCM 23211</strain>
    </source>
</reference>
<evidence type="ECO:0000313" key="4">
    <source>
        <dbReference type="Proteomes" id="UP000198327"/>
    </source>
</evidence>
<name>A0A239IV15_9NOCA</name>
<dbReference type="SUPFAM" id="SSF81665">
    <property type="entry name" value="Calcium ATPase, transmembrane domain M"/>
    <property type="match status" value="1"/>
</dbReference>
<keyword evidence="4" id="KW-1185">Reference proteome</keyword>
<dbReference type="AlphaFoldDB" id="A0A239IV15"/>
<organism evidence="3 4">
    <name type="scientific">Rhodococcoides kyotonense</name>
    <dbReference type="NCBI Taxonomy" id="398843"/>
    <lineage>
        <taxon>Bacteria</taxon>
        <taxon>Bacillati</taxon>
        <taxon>Actinomycetota</taxon>
        <taxon>Actinomycetes</taxon>
        <taxon>Mycobacteriales</taxon>
        <taxon>Nocardiaceae</taxon>
        <taxon>Rhodococcoides</taxon>
    </lineage>
</organism>
<dbReference type="Pfam" id="PF00689">
    <property type="entry name" value="Cation_ATPase_C"/>
    <property type="match status" value="1"/>
</dbReference>
<accession>A0A239IV15</accession>
<feature type="transmembrane region" description="Helical" evidence="1">
    <location>
        <begin position="12"/>
        <end position="30"/>
    </location>
</feature>